<dbReference type="PROSITE" id="PS01228">
    <property type="entry name" value="COF_1"/>
    <property type="match status" value="1"/>
</dbReference>
<dbReference type="InterPro" id="IPR006379">
    <property type="entry name" value="HAD-SF_hydro_IIB"/>
</dbReference>
<proteinExistence type="predicted"/>
<evidence type="ECO:0000313" key="2">
    <source>
        <dbReference type="Proteomes" id="UP001519272"/>
    </source>
</evidence>
<dbReference type="RefSeq" id="WP_210088299.1">
    <property type="nucleotide sequence ID" value="NZ_JAGGKG010000004.1"/>
</dbReference>
<keyword evidence="2" id="KW-1185">Reference proteome</keyword>
<sequence length="257" mass="28853">MYKVVFFDVDGTLLSEVDRRIKESTREAVKCLMNKGINVVVATGRPYSMCGELEEMGIKNFISANGAYIKCEDEIIYKSVLSKETVRDISEFANENGNAVSYFTSSFTMNGLGLNDPRVMHALDETLNITSYPEIITSLVDEIYCICLYANRDETTKFIKRFPHLKFERFHSYVNNVLERDVSKLTAIKYVLAYLNLSKSEAIAFGDGGNDVDMLEYVGLGIAMGNGSDDLKAKADFITKNSSEDGIYYALKKMNIV</sequence>
<dbReference type="SFLD" id="SFLDS00003">
    <property type="entry name" value="Haloacid_Dehalogenase"/>
    <property type="match status" value="1"/>
</dbReference>
<dbReference type="CDD" id="cd07517">
    <property type="entry name" value="HAD_HPP"/>
    <property type="match status" value="1"/>
</dbReference>
<dbReference type="PROSITE" id="PS01229">
    <property type="entry name" value="COF_2"/>
    <property type="match status" value="1"/>
</dbReference>
<dbReference type="SFLD" id="SFLDG01140">
    <property type="entry name" value="C2.B:_Phosphomannomutase_and_P"/>
    <property type="match status" value="1"/>
</dbReference>
<dbReference type="SUPFAM" id="SSF56784">
    <property type="entry name" value="HAD-like"/>
    <property type="match status" value="1"/>
</dbReference>
<protein>
    <submittedName>
        <fullName evidence="1">Cof subfamily protein (Haloacid dehalogenase superfamily)</fullName>
    </submittedName>
</protein>
<name>A0ABS4FPW0_9BACL</name>
<dbReference type="Proteomes" id="UP001519272">
    <property type="component" value="Unassembled WGS sequence"/>
</dbReference>
<dbReference type="Pfam" id="PF08282">
    <property type="entry name" value="Hydrolase_3"/>
    <property type="match status" value="1"/>
</dbReference>
<dbReference type="Gene3D" id="3.40.50.1000">
    <property type="entry name" value="HAD superfamily/HAD-like"/>
    <property type="match status" value="1"/>
</dbReference>
<dbReference type="InterPro" id="IPR000150">
    <property type="entry name" value="Cof"/>
</dbReference>
<accession>A0ABS4FPW0</accession>
<dbReference type="SFLD" id="SFLDG01144">
    <property type="entry name" value="C2.B.4:_PGP_Like"/>
    <property type="match status" value="1"/>
</dbReference>
<organism evidence="1 2">
    <name type="scientific">Paenibacillus turicensis</name>
    <dbReference type="NCBI Taxonomy" id="160487"/>
    <lineage>
        <taxon>Bacteria</taxon>
        <taxon>Bacillati</taxon>
        <taxon>Bacillota</taxon>
        <taxon>Bacilli</taxon>
        <taxon>Bacillales</taxon>
        <taxon>Paenibacillaceae</taxon>
        <taxon>Paenibacillus</taxon>
    </lineage>
</organism>
<reference evidence="1 2" key="1">
    <citation type="submission" date="2021-03" db="EMBL/GenBank/DDBJ databases">
        <title>Genomic Encyclopedia of Type Strains, Phase IV (KMG-IV): sequencing the most valuable type-strain genomes for metagenomic binning, comparative biology and taxonomic classification.</title>
        <authorList>
            <person name="Goeker M."/>
        </authorList>
    </citation>
    <scope>NUCLEOTIDE SEQUENCE [LARGE SCALE GENOMIC DNA]</scope>
    <source>
        <strain evidence="1 2">DSM 14349</strain>
    </source>
</reference>
<dbReference type="PANTHER" id="PTHR10000:SF25">
    <property type="entry name" value="PHOSPHATASE YKRA-RELATED"/>
    <property type="match status" value="1"/>
</dbReference>
<evidence type="ECO:0000313" key="1">
    <source>
        <dbReference type="EMBL" id="MBP1904627.1"/>
    </source>
</evidence>
<gene>
    <name evidence="1" type="ORF">J2Z32_001250</name>
</gene>
<dbReference type="NCBIfam" id="TIGR00099">
    <property type="entry name" value="Cof-subfamily"/>
    <property type="match status" value="1"/>
</dbReference>
<dbReference type="Gene3D" id="3.30.1240.10">
    <property type="match status" value="1"/>
</dbReference>
<comment type="caution">
    <text evidence="1">The sequence shown here is derived from an EMBL/GenBank/DDBJ whole genome shotgun (WGS) entry which is preliminary data.</text>
</comment>
<dbReference type="NCBIfam" id="TIGR01484">
    <property type="entry name" value="HAD-SF-IIB"/>
    <property type="match status" value="1"/>
</dbReference>
<dbReference type="InterPro" id="IPR036412">
    <property type="entry name" value="HAD-like_sf"/>
</dbReference>
<dbReference type="InterPro" id="IPR023214">
    <property type="entry name" value="HAD_sf"/>
</dbReference>
<dbReference type="PANTHER" id="PTHR10000">
    <property type="entry name" value="PHOSPHOSERINE PHOSPHATASE"/>
    <property type="match status" value="1"/>
</dbReference>
<dbReference type="EMBL" id="JAGGKG010000004">
    <property type="protein sequence ID" value="MBP1904627.1"/>
    <property type="molecule type" value="Genomic_DNA"/>
</dbReference>